<dbReference type="InterPro" id="IPR003781">
    <property type="entry name" value="CoA-bd"/>
</dbReference>
<dbReference type="FunFam" id="3.30.1490.20:FF:000020">
    <property type="entry name" value="Protein lysine acetyltransferase"/>
    <property type="match status" value="1"/>
</dbReference>
<dbReference type="InterPro" id="IPR016102">
    <property type="entry name" value="Succinyl-CoA_synth-like"/>
</dbReference>
<evidence type="ECO:0000256" key="1">
    <source>
        <dbReference type="ARBA" id="ARBA00022598"/>
    </source>
</evidence>
<dbReference type="EMBL" id="CABPSD010000001">
    <property type="protein sequence ID" value="VVD66833.1"/>
    <property type="molecule type" value="Genomic_DNA"/>
</dbReference>
<dbReference type="InterPro" id="IPR043938">
    <property type="entry name" value="Ligase_CoA_dom"/>
</dbReference>
<dbReference type="CDD" id="cd04301">
    <property type="entry name" value="NAT_SF"/>
    <property type="match status" value="1"/>
</dbReference>
<accession>A0A5E4RUX8</accession>
<dbReference type="SUPFAM" id="SSF52210">
    <property type="entry name" value="Succinyl-CoA synthetase domains"/>
    <property type="match status" value="2"/>
</dbReference>
<organism evidence="8 9">
    <name type="scientific">Pandoraea morbifera</name>
    <dbReference type="NCBI Taxonomy" id="2508300"/>
    <lineage>
        <taxon>Bacteria</taxon>
        <taxon>Pseudomonadati</taxon>
        <taxon>Pseudomonadota</taxon>
        <taxon>Betaproteobacteria</taxon>
        <taxon>Burkholderiales</taxon>
        <taxon>Burkholderiaceae</taxon>
        <taxon>Pandoraea</taxon>
    </lineage>
</organism>
<dbReference type="Proteomes" id="UP000368474">
    <property type="component" value="Unassembled WGS sequence"/>
</dbReference>
<dbReference type="GO" id="GO:0046872">
    <property type="term" value="F:metal ion binding"/>
    <property type="evidence" value="ECO:0007669"/>
    <property type="project" value="InterPro"/>
</dbReference>
<evidence type="ECO:0000259" key="6">
    <source>
        <dbReference type="PROSITE" id="PS50975"/>
    </source>
</evidence>
<dbReference type="InterPro" id="IPR013815">
    <property type="entry name" value="ATP_grasp_subdomain_1"/>
</dbReference>
<dbReference type="SUPFAM" id="SSF55729">
    <property type="entry name" value="Acyl-CoA N-acyltransferases (Nat)"/>
    <property type="match status" value="1"/>
</dbReference>
<reference evidence="8 9" key="1">
    <citation type="submission" date="2019-08" db="EMBL/GenBank/DDBJ databases">
        <authorList>
            <person name="Peeters C."/>
        </authorList>
    </citation>
    <scope>NUCLEOTIDE SEQUENCE [LARGE SCALE GENOMIC DNA]</scope>
    <source>
        <strain evidence="8 9">LMG 31116</strain>
    </source>
</reference>
<dbReference type="Gene3D" id="3.40.50.720">
    <property type="entry name" value="NAD(P)-binding Rossmann-like Domain"/>
    <property type="match status" value="1"/>
</dbReference>
<gene>
    <name evidence="8" type="ORF">PMO31116_00392</name>
</gene>
<dbReference type="SUPFAM" id="SSF51735">
    <property type="entry name" value="NAD(P)-binding Rossmann-fold domains"/>
    <property type="match status" value="1"/>
</dbReference>
<evidence type="ECO:0000256" key="5">
    <source>
        <dbReference type="PROSITE-ProRule" id="PRU00409"/>
    </source>
</evidence>
<evidence type="ECO:0000313" key="9">
    <source>
        <dbReference type="Proteomes" id="UP000368474"/>
    </source>
</evidence>
<dbReference type="AlphaFoldDB" id="A0A5E4RUX8"/>
<dbReference type="Pfam" id="PF13607">
    <property type="entry name" value="Succ_CoA_lig"/>
    <property type="match status" value="1"/>
</dbReference>
<dbReference type="GO" id="GO:0016747">
    <property type="term" value="F:acyltransferase activity, transferring groups other than amino-acyl groups"/>
    <property type="evidence" value="ECO:0007669"/>
    <property type="project" value="InterPro"/>
</dbReference>
<dbReference type="Pfam" id="PF13549">
    <property type="entry name" value="ATP-grasp_5"/>
    <property type="match status" value="1"/>
</dbReference>
<dbReference type="Gene3D" id="3.30.470.20">
    <property type="entry name" value="ATP-grasp fold, B domain"/>
    <property type="match status" value="1"/>
</dbReference>
<dbReference type="GO" id="GO:0005524">
    <property type="term" value="F:ATP binding"/>
    <property type="evidence" value="ECO:0007669"/>
    <property type="project" value="UniProtKB-UniRule"/>
</dbReference>
<dbReference type="PANTHER" id="PTHR43334:SF1">
    <property type="entry name" value="3-HYDROXYPROPIONATE--COA LIGASE [ADP-FORMING]"/>
    <property type="match status" value="1"/>
</dbReference>
<dbReference type="PROSITE" id="PS51186">
    <property type="entry name" value="GNAT"/>
    <property type="match status" value="1"/>
</dbReference>
<evidence type="ECO:0000313" key="8">
    <source>
        <dbReference type="EMBL" id="VVD66833.1"/>
    </source>
</evidence>
<dbReference type="SMART" id="SM00881">
    <property type="entry name" value="CoA_binding"/>
    <property type="match status" value="1"/>
</dbReference>
<proteinExistence type="inferred from homology"/>
<dbReference type="Gene3D" id="3.40.50.261">
    <property type="entry name" value="Succinyl-CoA synthetase domains"/>
    <property type="match status" value="2"/>
</dbReference>
<dbReference type="Pfam" id="PF13380">
    <property type="entry name" value="CoA_binding_2"/>
    <property type="match status" value="1"/>
</dbReference>
<dbReference type="InterPro" id="IPR000182">
    <property type="entry name" value="GNAT_dom"/>
</dbReference>
<dbReference type="GO" id="GO:0043758">
    <property type="term" value="F:acetate-CoA ligase (ADP-forming) activity"/>
    <property type="evidence" value="ECO:0007669"/>
    <property type="project" value="InterPro"/>
</dbReference>
<keyword evidence="3 5" id="KW-0067">ATP-binding</keyword>
<dbReference type="SUPFAM" id="SSF56059">
    <property type="entry name" value="Glutathione synthetase ATP-binding domain-like"/>
    <property type="match status" value="1"/>
</dbReference>
<dbReference type="InterPro" id="IPR032875">
    <property type="entry name" value="Succ_CoA_lig_flav_dom"/>
</dbReference>
<dbReference type="Gene3D" id="3.40.630.30">
    <property type="match status" value="1"/>
</dbReference>
<comment type="similarity">
    <text evidence="4">In the N-terminal section; belongs to the acetate CoA ligase alpha subunit family.</text>
</comment>
<sequence length="901" mass="96349">MTTRNLSQMFQPKSVAVIGASQRERRVGTTVLQNVIAGGFTGEIYPVNPKYASLADRKCYRDVSDLPQAPDLAIVCTPPETVPGLIRDLGERGTRAVVVLTSGLTRERDRHGVTLQERMLQHAKPHVLRILGPNCIGLLSPGIGLNASFAHMGARPGKLAFVSQSGALTTAVLDWADAREIGFSHFVSLGDSADVDFGDMLDYLASDPGTDAILMYMESIRDARKFMSAARAAARNKPVVVIKSGRVPEGAQAAASHTGALAGADDVYDAAIRRAGMLRVDTTDELFAAVETLARLRPFWGDKLSIMTNGGGAGVMATDALVLAGGKLAHLSDKTRAALDAALPATLGRVNPVDIGGDADLARYTATLAALCEDPETAAVLFIQAPTAVMPSLDVANALAALPKPSKNVFTCWLGGETAERARRICREAGLPTYDTPENAARAFLEAVNYRRNQSLLMETPPSIPPGFAPDVGRVRAIVDGAMREGRALLSEPEAKGVLAAYGIPVVETLVAETPEQAGELARGIGFPVAVKLVSPDVTHKSDVGGVVLNIETAEQACDAARQICKRVLAAKPDARVTGYSVQRMANGAEAFELIVGVATDSVFGPVLMFGQGGTAVEVIADRTIGLPPLNLNLARDMVARARVSKLLAGYRNRPPADHEAIYLTLVKLSQLVCDVPEIAELDINPLFADAHGVLALDARIVARKPVSAGHARLAIRPYPQELESTVDAGGKPVRVRPIRPEDEPAYNAFFHTLTPQDVQFRYFGLIKELSHSQMARVTQIDYDRAMTFVATERDAQGNTRLLGVVQALADPDNTVAEFAVTVSPAAQGRGLGRALMEHIVDYSRKRGTGELIGYVLTANTRMLTLARHLGFVEDKEMEAGVLHIRLPLQQTAQVQETRKA</sequence>
<dbReference type="Pfam" id="PF00583">
    <property type="entry name" value="Acetyltransf_1"/>
    <property type="match status" value="1"/>
</dbReference>
<protein>
    <submittedName>
        <fullName evidence="8">GCN5 family acetyltransferase</fullName>
    </submittedName>
</protein>
<dbReference type="InterPro" id="IPR016181">
    <property type="entry name" value="Acyl_CoA_acyltransferase"/>
</dbReference>
<name>A0A5E4RUX8_9BURK</name>
<dbReference type="InterPro" id="IPR036291">
    <property type="entry name" value="NAD(P)-bd_dom_sf"/>
</dbReference>
<keyword evidence="9" id="KW-1185">Reference proteome</keyword>
<evidence type="ECO:0000259" key="7">
    <source>
        <dbReference type="PROSITE" id="PS51186"/>
    </source>
</evidence>
<evidence type="ECO:0000256" key="2">
    <source>
        <dbReference type="ARBA" id="ARBA00022741"/>
    </source>
</evidence>
<dbReference type="Gene3D" id="3.30.1490.20">
    <property type="entry name" value="ATP-grasp fold, A domain"/>
    <property type="match status" value="1"/>
</dbReference>
<keyword evidence="1" id="KW-0436">Ligase</keyword>
<keyword evidence="2 5" id="KW-0547">Nucleotide-binding</keyword>
<dbReference type="Pfam" id="PF19045">
    <property type="entry name" value="Ligase_CoA_2"/>
    <property type="match status" value="1"/>
</dbReference>
<evidence type="ECO:0000256" key="4">
    <source>
        <dbReference type="ARBA" id="ARBA00060888"/>
    </source>
</evidence>
<dbReference type="InterPro" id="IPR051538">
    <property type="entry name" value="Acyl-CoA_Synth/Transferase"/>
</dbReference>
<feature type="domain" description="N-acetyltransferase" evidence="7">
    <location>
        <begin position="734"/>
        <end position="894"/>
    </location>
</feature>
<dbReference type="InterPro" id="IPR011761">
    <property type="entry name" value="ATP-grasp"/>
</dbReference>
<dbReference type="PROSITE" id="PS50975">
    <property type="entry name" value="ATP_GRASP"/>
    <property type="match status" value="1"/>
</dbReference>
<dbReference type="RefSeq" id="WP_150565214.1">
    <property type="nucleotide sequence ID" value="NZ_CABPSD010000001.1"/>
</dbReference>
<dbReference type="PANTHER" id="PTHR43334">
    <property type="entry name" value="ACETATE--COA LIGASE [ADP-FORMING]"/>
    <property type="match status" value="1"/>
</dbReference>
<feature type="domain" description="ATP-grasp" evidence="6">
    <location>
        <begin position="496"/>
        <end position="532"/>
    </location>
</feature>
<keyword evidence="8" id="KW-0808">Transferase</keyword>
<evidence type="ECO:0000256" key="3">
    <source>
        <dbReference type="ARBA" id="ARBA00022840"/>
    </source>
</evidence>